<dbReference type="GO" id="GO:0046872">
    <property type="term" value="F:metal ion binding"/>
    <property type="evidence" value="ECO:0007669"/>
    <property type="project" value="UniProtKB-KW"/>
</dbReference>
<evidence type="ECO:0000313" key="4">
    <source>
        <dbReference type="Proteomes" id="UP000199611"/>
    </source>
</evidence>
<feature type="domain" description="Cupin type-2" evidence="2">
    <location>
        <begin position="41"/>
        <end position="108"/>
    </location>
</feature>
<dbReference type="PANTHER" id="PTHR35848">
    <property type="entry name" value="OXALATE-BINDING PROTEIN"/>
    <property type="match status" value="1"/>
</dbReference>
<dbReference type="AlphaFoldDB" id="A0A1I4TCY1"/>
<gene>
    <name evidence="3" type="ORF">SAMN05660836_01345</name>
</gene>
<evidence type="ECO:0000256" key="1">
    <source>
        <dbReference type="ARBA" id="ARBA00022723"/>
    </source>
</evidence>
<dbReference type="InterPro" id="IPR014710">
    <property type="entry name" value="RmlC-like_jellyroll"/>
</dbReference>
<keyword evidence="1" id="KW-0479">Metal-binding</keyword>
<dbReference type="Gene3D" id="2.60.120.10">
    <property type="entry name" value="Jelly Rolls"/>
    <property type="match status" value="1"/>
</dbReference>
<evidence type="ECO:0000259" key="2">
    <source>
        <dbReference type="Pfam" id="PF07883"/>
    </source>
</evidence>
<dbReference type="CDD" id="cd02222">
    <property type="entry name" value="cupin_TM1459-like"/>
    <property type="match status" value="1"/>
</dbReference>
<dbReference type="PANTHER" id="PTHR35848:SF6">
    <property type="entry name" value="CUPIN TYPE-2 DOMAIN-CONTAINING PROTEIN"/>
    <property type="match status" value="1"/>
</dbReference>
<proteinExistence type="predicted"/>
<dbReference type="RefSeq" id="WP_093394461.1">
    <property type="nucleotide sequence ID" value="NZ_FOUU01000003.1"/>
</dbReference>
<accession>A0A1I4TCY1</accession>
<keyword evidence="4" id="KW-1185">Reference proteome</keyword>
<dbReference type="InterPro" id="IPR051610">
    <property type="entry name" value="GPI/OXD"/>
</dbReference>
<protein>
    <submittedName>
        <fullName evidence="3">Cupin domain protein</fullName>
    </submittedName>
</protein>
<reference evidence="3 4" key="1">
    <citation type="submission" date="2016-10" db="EMBL/GenBank/DDBJ databases">
        <authorList>
            <person name="de Groot N.N."/>
        </authorList>
    </citation>
    <scope>NUCLEOTIDE SEQUENCE [LARGE SCALE GENOMIC DNA]</scope>
    <source>
        <strain evidence="3 4">DSM 9990</strain>
    </source>
</reference>
<dbReference type="InterPro" id="IPR011051">
    <property type="entry name" value="RmlC_Cupin_sf"/>
</dbReference>
<dbReference type="Pfam" id="PF07883">
    <property type="entry name" value="Cupin_2"/>
    <property type="match status" value="1"/>
</dbReference>
<dbReference type="InterPro" id="IPR013096">
    <property type="entry name" value="Cupin_2"/>
</dbReference>
<dbReference type="EMBL" id="FOUU01000003">
    <property type="protein sequence ID" value="SFM74430.1"/>
    <property type="molecule type" value="Genomic_DNA"/>
</dbReference>
<name>A0A1I4TCY1_9BACT</name>
<evidence type="ECO:0000313" key="3">
    <source>
        <dbReference type="EMBL" id="SFM74430.1"/>
    </source>
</evidence>
<dbReference type="STRING" id="39841.SAMN05660836_01345"/>
<dbReference type="OrthoDB" id="9791297at2"/>
<sequence length="116" mass="12755">MKVVRYRDVPARVMDGGGVKGVRGRVLIGKDDGAGKFCMRIFELEPGGHTPLHAHDWEHEIFVHKGSGSVWQKGQWVPIEEGTAIFIPGGEEHQIRNTGTEVLTFVCLIPSGPPEL</sequence>
<dbReference type="Proteomes" id="UP000199611">
    <property type="component" value="Unassembled WGS sequence"/>
</dbReference>
<organism evidence="3 4">
    <name type="scientific">Thermodesulforhabdus norvegica</name>
    <dbReference type="NCBI Taxonomy" id="39841"/>
    <lineage>
        <taxon>Bacteria</taxon>
        <taxon>Pseudomonadati</taxon>
        <taxon>Thermodesulfobacteriota</taxon>
        <taxon>Syntrophobacteria</taxon>
        <taxon>Syntrophobacterales</taxon>
        <taxon>Thermodesulforhabdaceae</taxon>
        <taxon>Thermodesulforhabdus</taxon>
    </lineage>
</organism>
<dbReference type="SUPFAM" id="SSF51182">
    <property type="entry name" value="RmlC-like cupins"/>
    <property type="match status" value="1"/>
</dbReference>